<evidence type="ECO:0000313" key="1">
    <source>
        <dbReference type="EnsemblProtists" id="PYU1_T008568"/>
    </source>
</evidence>
<sequence>MTSGCESGSAQKAEKQAHARFLNALQSELGMPALCSCARNMASSPFYERPCANNCALYKHPKKREQLLTSVCKQQQGTSVRKSVSSPAY</sequence>
<dbReference type="VEuPathDB" id="FungiDB:PYU1_G008552"/>
<dbReference type="Proteomes" id="UP000019132">
    <property type="component" value="Unassembled WGS sequence"/>
</dbReference>
<reference evidence="2" key="2">
    <citation type="submission" date="2010-04" db="EMBL/GenBank/DDBJ databases">
        <authorList>
            <person name="Buell R."/>
            <person name="Hamilton J."/>
            <person name="Hostetler J."/>
        </authorList>
    </citation>
    <scope>NUCLEOTIDE SEQUENCE [LARGE SCALE GENOMIC DNA]</scope>
    <source>
        <strain evidence="2">DAOM:BR144</strain>
    </source>
</reference>
<dbReference type="HOGENOM" id="CLU_161023_0_0_1"/>
<protein>
    <submittedName>
        <fullName evidence="1">Uncharacterized protein</fullName>
    </submittedName>
</protein>
<dbReference type="InParanoid" id="K3WUC1"/>
<proteinExistence type="predicted"/>
<name>K3WUC1_GLOUD</name>
<dbReference type="EMBL" id="GL376613">
    <property type="status" value="NOT_ANNOTATED_CDS"/>
    <property type="molecule type" value="Genomic_DNA"/>
</dbReference>
<dbReference type="eggNOG" id="ENOG502STSB">
    <property type="taxonomic scope" value="Eukaryota"/>
</dbReference>
<organism evidence="1 2">
    <name type="scientific">Globisporangium ultimum (strain ATCC 200006 / CBS 805.95 / DAOM BR144)</name>
    <name type="common">Pythium ultimum</name>
    <dbReference type="NCBI Taxonomy" id="431595"/>
    <lineage>
        <taxon>Eukaryota</taxon>
        <taxon>Sar</taxon>
        <taxon>Stramenopiles</taxon>
        <taxon>Oomycota</taxon>
        <taxon>Peronosporomycetes</taxon>
        <taxon>Pythiales</taxon>
        <taxon>Pythiaceae</taxon>
        <taxon>Globisporangium</taxon>
    </lineage>
</organism>
<reference evidence="1" key="3">
    <citation type="submission" date="2015-02" db="UniProtKB">
        <authorList>
            <consortium name="EnsemblProtists"/>
        </authorList>
    </citation>
    <scope>IDENTIFICATION</scope>
    <source>
        <strain evidence="1">DAOM BR144</strain>
    </source>
</reference>
<keyword evidence="2" id="KW-1185">Reference proteome</keyword>
<accession>K3WUC1</accession>
<dbReference type="EnsemblProtists" id="PYU1_T008568">
    <property type="protein sequence ID" value="PYU1_T008568"/>
    <property type="gene ID" value="PYU1_G008552"/>
</dbReference>
<dbReference type="AlphaFoldDB" id="K3WUC1"/>
<evidence type="ECO:0000313" key="2">
    <source>
        <dbReference type="Proteomes" id="UP000019132"/>
    </source>
</evidence>
<reference evidence="2" key="1">
    <citation type="journal article" date="2010" name="Genome Biol.">
        <title>Genome sequence of the necrotrophic plant pathogen Pythium ultimum reveals original pathogenicity mechanisms and effector repertoire.</title>
        <authorList>
            <person name="Levesque C.A."/>
            <person name="Brouwer H."/>
            <person name="Cano L."/>
            <person name="Hamilton J.P."/>
            <person name="Holt C."/>
            <person name="Huitema E."/>
            <person name="Raffaele S."/>
            <person name="Robideau G.P."/>
            <person name="Thines M."/>
            <person name="Win J."/>
            <person name="Zerillo M.M."/>
            <person name="Beakes G.W."/>
            <person name="Boore J.L."/>
            <person name="Busam D."/>
            <person name="Dumas B."/>
            <person name="Ferriera S."/>
            <person name="Fuerstenberg S.I."/>
            <person name="Gachon C.M."/>
            <person name="Gaulin E."/>
            <person name="Govers F."/>
            <person name="Grenville-Briggs L."/>
            <person name="Horner N."/>
            <person name="Hostetler J."/>
            <person name="Jiang R.H."/>
            <person name="Johnson J."/>
            <person name="Krajaejun T."/>
            <person name="Lin H."/>
            <person name="Meijer H.J."/>
            <person name="Moore B."/>
            <person name="Morris P."/>
            <person name="Phuntmart V."/>
            <person name="Puiu D."/>
            <person name="Shetty J."/>
            <person name="Stajich J.E."/>
            <person name="Tripathy S."/>
            <person name="Wawra S."/>
            <person name="van West P."/>
            <person name="Whitty B.R."/>
            <person name="Coutinho P.M."/>
            <person name="Henrissat B."/>
            <person name="Martin F."/>
            <person name="Thomas P.D."/>
            <person name="Tyler B.M."/>
            <person name="De Vries R.P."/>
            <person name="Kamoun S."/>
            <person name="Yandell M."/>
            <person name="Tisserat N."/>
            <person name="Buell C.R."/>
        </authorList>
    </citation>
    <scope>NUCLEOTIDE SEQUENCE</scope>
    <source>
        <strain evidence="2">DAOM:BR144</strain>
    </source>
</reference>